<evidence type="ECO:0000313" key="2">
    <source>
        <dbReference type="Proteomes" id="UP001180503"/>
    </source>
</evidence>
<dbReference type="Gene3D" id="1.10.260.40">
    <property type="entry name" value="lambda repressor-like DNA-binding domains"/>
    <property type="match status" value="1"/>
</dbReference>
<dbReference type="EMBL" id="JAVRFB010000004">
    <property type="protein sequence ID" value="MDT0401774.1"/>
    <property type="molecule type" value="Genomic_DNA"/>
</dbReference>
<proteinExistence type="predicted"/>
<evidence type="ECO:0000313" key="1">
    <source>
        <dbReference type="EMBL" id="MDT0401774.1"/>
    </source>
</evidence>
<organism evidence="1 2">
    <name type="scientific">Streptomyces edwardsiae</name>
    <dbReference type="NCBI Taxonomy" id="3075527"/>
    <lineage>
        <taxon>Bacteria</taxon>
        <taxon>Bacillati</taxon>
        <taxon>Actinomycetota</taxon>
        <taxon>Actinomycetes</taxon>
        <taxon>Kitasatosporales</taxon>
        <taxon>Streptomycetaceae</taxon>
        <taxon>Streptomyces</taxon>
    </lineage>
</organism>
<sequence>MRAPRAALATTLSRIDGLLLDPGRTRGDVLDIGGLHRETGVPPDVITGLLRGEEVAEEPFGDRVRHRIRHLRDTRRRPDGTRPSYQEIATSFGLSGAAISAIVRSSAQGGPLAATQAGIETYFFGRPNGFLSVEAVPALDAALQPVLRRLRLEARSAAGRTPASGAARLSDHDDVRGIALRRAHALPEKQWRVLDAALTALLEQEQDDEGEDER</sequence>
<dbReference type="RefSeq" id="WP_051713564.1">
    <property type="nucleotide sequence ID" value="NZ_JAVRFB010000004.1"/>
</dbReference>
<dbReference type="Proteomes" id="UP001180503">
    <property type="component" value="Unassembled WGS sequence"/>
</dbReference>
<name>A0ABU2QF09_9ACTN</name>
<gene>
    <name evidence="1" type="ORF">RM528_07885</name>
</gene>
<comment type="caution">
    <text evidence="1">The sequence shown here is derived from an EMBL/GenBank/DDBJ whole genome shotgun (WGS) entry which is preliminary data.</text>
</comment>
<accession>A0ABU2QF09</accession>
<protein>
    <submittedName>
        <fullName evidence="1">XRE family transcriptional regulator</fullName>
    </submittedName>
</protein>
<reference evidence="2" key="1">
    <citation type="submission" date="2023-07" db="EMBL/GenBank/DDBJ databases">
        <title>30 novel species of actinomycetes from the DSMZ collection.</title>
        <authorList>
            <person name="Nouioui I."/>
        </authorList>
    </citation>
    <scope>NUCLEOTIDE SEQUENCE [LARGE SCALE GENOMIC DNA]</scope>
    <source>
        <strain evidence="2">DSM 41635</strain>
    </source>
</reference>
<dbReference type="InterPro" id="IPR010982">
    <property type="entry name" value="Lambda_DNA-bd_dom_sf"/>
</dbReference>